<dbReference type="STRING" id="1123265.GCA_000686625_00511"/>
<feature type="domain" description="TonB-dependent receptor plug" evidence="4">
    <location>
        <begin position="124"/>
        <end position="226"/>
    </location>
</feature>
<dbReference type="Gene3D" id="2.170.130.10">
    <property type="entry name" value="TonB-dependent receptor, plug domain"/>
    <property type="match status" value="1"/>
</dbReference>
<name>A0A4U9W7Q3_9SPHI</name>
<accession>A0A4U9W7Q3</accession>
<dbReference type="InterPro" id="IPR012910">
    <property type="entry name" value="Plug_dom"/>
</dbReference>
<proteinExistence type="inferred from homology"/>
<gene>
    <name evidence="5" type="ORF">NCTC11429_05174</name>
</gene>
<dbReference type="Pfam" id="PF07715">
    <property type="entry name" value="Plug"/>
    <property type="match status" value="1"/>
</dbReference>
<keyword evidence="1 3" id="KW-0732">Signal</keyword>
<dbReference type="NCBIfam" id="TIGR04057">
    <property type="entry name" value="SusC_RagA_signa"/>
    <property type="match status" value="1"/>
</dbReference>
<dbReference type="AlphaFoldDB" id="A0A4U9W7Q3"/>
<dbReference type="SUPFAM" id="SSF49464">
    <property type="entry name" value="Carboxypeptidase regulatory domain-like"/>
    <property type="match status" value="1"/>
</dbReference>
<dbReference type="RefSeq" id="WP_037532192.1">
    <property type="nucleotide sequence ID" value="NZ_JBCNLX010000008.1"/>
</dbReference>
<keyword evidence="2" id="KW-0472">Membrane</keyword>
<feature type="signal peptide" evidence="3">
    <location>
        <begin position="1"/>
        <end position="29"/>
    </location>
</feature>
<protein>
    <submittedName>
        <fullName evidence="5">Outer membrane cobalamin receptor protein</fullName>
    </submittedName>
</protein>
<keyword evidence="2" id="KW-1134">Transmembrane beta strand</keyword>
<dbReference type="PROSITE" id="PS52016">
    <property type="entry name" value="TONB_DEPENDENT_REC_3"/>
    <property type="match status" value="1"/>
</dbReference>
<keyword evidence="5" id="KW-0675">Receptor</keyword>
<dbReference type="InterPro" id="IPR039426">
    <property type="entry name" value="TonB-dep_rcpt-like"/>
</dbReference>
<evidence type="ECO:0000256" key="1">
    <source>
        <dbReference type="ARBA" id="ARBA00022729"/>
    </source>
</evidence>
<dbReference type="InterPro" id="IPR008969">
    <property type="entry name" value="CarboxyPept-like_regulatory"/>
</dbReference>
<organism evidence="5 6">
    <name type="scientific">Sphingobacterium thalpophilum</name>
    <dbReference type="NCBI Taxonomy" id="259"/>
    <lineage>
        <taxon>Bacteria</taxon>
        <taxon>Pseudomonadati</taxon>
        <taxon>Bacteroidota</taxon>
        <taxon>Sphingobacteriia</taxon>
        <taxon>Sphingobacteriales</taxon>
        <taxon>Sphingobacteriaceae</taxon>
        <taxon>Sphingobacterium</taxon>
    </lineage>
</organism>
<dbReference type="GO" id="GO:0009279">
    <property type="term" value="C:cell outer membrane"/>
    <property type="evidence" value="ECO:0007669"/>
    <property type="project" value="UniProtKB-SubCell"/>
</dbReference>
<dbReference type="GO" id="GO:0015344">
    <property type="term" value="F:siderophore uptake transmembrane transporter activity"/>
    <property type="evidence" value="ECO:0007669"/>
    <property type="project" value="TreeGrafter"/>
</dbReference>
<dbReference type="GeneID" id="78465720"/>
<dbReference type="Proteomes" id="UP000308196">
    <property type="component" value="Chromosome"/>
</dbReference>
<comment type="subcellular location">
    <subcellularLocation>
        <location evidence="2">Cell outer membrane</location>
        <topology evidence="2">Multi-pass membrane protein</topology>
    </subcellularLocation>
</comment>
<keyword evidence="2" id="KW-0813">Transport</keyword>
<dbReference type="EMBL" id="LR590484">
    <property type="protein sequence ID" value="VTR54836.1"/>
    <property type="molecule type" value="Genomic_DNA"/>
</dbReference>
<dbReference type="PANTHER" id="PTHR30069">
    <property type="entry name" value="TONB-DEPENDENT OUTER MEMBRANE RECEPTOR"/>
    <property type="match status" value="1"/>
</dbReference>
<feature type="chain" id="PRO_5020775656" evidence="3">
    <location>
        <begin position="30"/>
        <end position="1059"/>
    </location>
</feature>
<dbReference type="Pfam" id="PF13715">
    <property type="entry name" value="CarbopepD_reg_2"/>
    <property type="match status" value="1"/>
</dbReference>
<dbReference type="InterPro" id="IPR023997">
    <property type="entry name" value="TonB-dep_OMP_SusC/RagA_CS"/>
</dbReference>
<dbReference type="SUPFAM" id="SSF56935">
    <property type="entry name" value="Porins"/>
    <property type="match status" value="1"/>
</dbReference>
<reference evidence="5 6" key="1">
    <citation type="submission" date="2019-05" db="EMBL/GenBank/DDBJ databases">
        <authorList>
            <consortium name="Pathogen Informatics"/>
        </authorList>
    </citation>
    <scope>NUCLEOTIDE SEQUENCE [LARGE SCALE GENOMIC DNA]</scope>
    <source>
        <strain evidence="5 6">NCTC11429</strain>
    </source>
</reference>
<dbReference type="GO" id="GO:0044718">
    <property type="term" value="P:siderophore transmembrane transport"/>
    <property type="evidence" value="ECO:0007669"/>
    <property type="project" value="TreeGrafter"/>
</dbReference>
<dbReference type="PANTHER" id="PTHR30069:SF29">
    <property type="entry name" value="HEMOGLOBIN AND HEMOGLOBIN-HAPTOGLOBIN-BINDING PROTEIN 1-RELATED"/>
    <property type="match status" value="1"/>
</dbReference>
<evidence type="ECO:0000256" key="2">
    <source>
        <dbReference type="PROSITE-ProRule" id="PRU01360"/>
    </source>
</evidence>
<dbReference type="NCBIfam" id="TIGR04056">
    <property type="entry name" value="OMP_RagA_SusC"/>
    <property type="match status" value="1"/>
</dbReference>
<evidence type="ECO:0000259" key="4">
    <source>
        <dbReference type="Pfam" id="PF07715"/>
    </source>
</evidence>
<evidence type="ECO:0000256" key="3">
    <source>
        <dbReference type="SAM" id="SignalP"/>
    </source>
</evidence>
<evidence type="ECO:0000313" key="6">
    <source>
        <dbReference type="Proteomes" id="UP000308196"/>
    </source>
</evidence>
<dbReference type="Gene3D" id="2.60.40.1120">
    <property type="entry name" value="Carboxypeptidase-like, regulatory domain"/>
    <property type="match status" value="1"/>
</dbReference>
<keyword evidence="2" id="KW-0998">Cell outer membrane</keyword>
<evidence type="ECO:0000313" key="5">
    <source>
        <dbReference type="EMBL" id="VTR54836.1"/>
    </source>
</evidence>
<sequence length="1059" mass="119306">MKKDIGKTRRRLGSLLMLVALGMPSVGWAQQKNISGKVLDSNNKPIAGVTVSVQNAGTRIETTTDADGNYHIVVPEGKTILFKSIGFNAKEELTAGKTTINVVLQSDDTQLETVVVVGYGTQRKQSLTGAVASVKGTEMRQTKNENPQNMLAGRVAGVRVWQKSAEPGAYSANFDVRGLGAPLVVIDGVPRTAEDFQRLNPADIEDVSVLKDASAAIYGVRSANGVVLVTTKKGKEGRTSISYNGSYTFQKPSGMPVLADAISAMTIYNERSMNNINGGSLIYTEKDFEDFRNGTRRSSDWTSLLFSKYSPQTQHDISISGGSNKIQYYIGGGYSYQQGFFKSGDLNYNKYNLRSNINAELAKGLKLELNLSGMADQQNNPYTSSVDIIRNYWKQGMLFPAYADPENTLLNYEGLDLEQNTLAMFDSDISGYRKFKKKTLQSSAALNYDLSNISPALGGFSAKALISYDYRTDNNAMFRKEYYQYAFNKNTGGYDRKLYNLSSPNQMKREFFDKQQILGQFILNYDRTFSGQHKVSGVIGWETQKNDGDNFYGLKNLAFATDLLSAGVENGQMTSMYNGVTDYYDEAKSALFGRANYDFGGRYIAEFQFRYDGSSRFAKGHQWGFFPSASVGWRLSEEPFFKSIEELSFVNQLKFRASYGVLGDDQFPDWDFGWLPGYVYPATGDNAENGYNNHYAPGYIFGGKYITGVSRKPIANTAITWYKAKTFNVGMDFEGWNGLFGFTLDYFERTRSGLFQRRTSELPTVIGATAPLENANSDRHMGLELELKHRNRINDFAYNIRAIATVTRNKYLTAVQNGPYKNSYDRWRNDNFNNRYQGIQFGYESAGRFESWEDIWTYPIYKERDVLPGDYKYLDWNGDGEINGQDEHPFAFDQTPWLNYSMNIETSYKNFDMSLLFQGSALGSMEYKEPLYAIWGSNGGGTLEQYLDRWHPVDPTADPYDPATEWVEGYYAFTGRYPKSNSEFNRVSTAYLRLKSAELGYTFPNLSASSTMRLRVYANAYNLFTITGVRFVDPEHPDDDLGRMYPLNKTYSLGVSLTF</sequence>
<dbReference type="InterPro" id="IPR023996">
    <property type="entry name" value="TonB-dep_OMP_SusC/RagA"/>
</dbReference>
<comment type="similarity">
    <text evidence="2">Belongs to the TonB-dependent receptor family.</text>
</comment>
<dbReference type="KEGG" id="stha:NCTC11429_05174"/>
<dbReference type="InterPro" id="IPR037066">
    <property type="entry name" value="Plug_dom_sf"/>
</dbReference>
<keyword evidence="2" id="KW-0812">Transmembrane</keyword>